<feature type="transmembrane region" description="Helical" evidence="1">
    <location>
        <begin position="48"/>
        <end position="69"/>
    </location>
</feature>
<keyword evidence="1" id="KW-0472">Membrane</keyword>
<name>A0A1F4V9W0_UNCKA</name>
<keyword evidence="1" id="KW-1133">Transmembrane helix</keyword>
<organism evidence="2 3">
    <name type="scientific">candidate division WWE3 bacterium RIFCSPHIGHO2_02_FULL_38_14</name>
    <dbReference type="NCBI Taxonomy" id="1802620"/>
    <lineage>
        <taxon>Bacteria</taxon>
        <taxon>Katanobacteria</taxon>
    </lineage>
</organism>
<dbReference type="EMBL" id="MEVD01000007">
    <property type="protein sequence ID" value="OGC53928.1"/>
    <property type="molecule type" value="Genomic_DNA"/>
</dbReference>
<dbReference type="Proteomes" id="UP000178127">
    <property type="component" value="Unassembled WGS sequence"/>
</dbReference>
<reference evidence="2 3" key="1">
    <citation type="journal article" date="2016" name="Nat. Commun.">
        <title>Thousands of microbial genomes shed light on interconnected biogeochemical processes in an aquifer system.</title>
        <authorList>
            <person name="Anantharaman K."/>
            <person name="Brown C.T."/>
            <person name="Hug L.A."/>
            <person name="Sharon I."/>
            <person name="Castelle C.J."/>
            <person name="Probst A.J."/>
            <person name="Thomas B.C."/>
            <person name="Singh A."/>
            <person name="Wilkins M.J."/>
            <person name="Karaoz U."/>
            <person name="Brodie E.L."/>
            <person name="Williams K.H."/>
            <person name="Hubbard S.S."/>
            <person name="Banfield J.F."/>
        </authorList>
    </citation>
    <scope>NUCLEOTIDE SEQUENCE [LARGE SCALE GENOMIC DNA]</scope>
</reference>
<dbReference type="AlphaFoldDB" id="A0A1F4V9W0"/>
<comment type="caution">
    <text evidence="2">The sequence shown here is derived from an EMBL/GenBank/DDBJ whole genome shotgun (WGS) entry which is preliminary data.</text>
</comment>
<accession>A0A1F4V9W0</accession>
<gene>
    <name evidence="2" type="ORF">A3D91_04040</name>
</gene>
<evidence type="ECO:0000313" key="2">
    <source>
        <dbReference type="EMBL" id="OGC53928.1"/>
    </source>
</evidence>
<evidence type="ECO:0000313" key="3">
    <source>
        <dbReference type="Proteomes" id="UP000178127"/>
    </source>
</evidence>
<dbReference type="STRING" id="1802620.A3D91_04040"/>
<keyword evidence="1" id="KW-0812">Transmembrane</keyword>
<protein>
    <submittedName>
        <fullName evidence="2">Uncharacterized protein</fullName>
    </submittedName>
</protein>
<proteinExistence type="predicted"/>
<feature type="transmembrane region" description="Helical" evidence="1">
    <location>
        <begin position="12"/>
        <end position="36"/>
    </location>
</feature>
<sequence>MKNDTRTIRDDVARILANGLSILGIPGFLLTFWNSLSETRTWRVSLEPFFLTFLILYATFAVVTAAYYSNEEAKEEGKRLESASWAHKLARALLFR</sequence>
<evidence type="ECO:0000256" key="1">
    <source>
        <dbReference type="SAM" id="Phobius"/>
    </source>
</evidence>